<sequence length="81" mass="9118">MDIIEKIQSEILDPIIVLLFGVAVVYFLYGLLKFIQNADNETAQKEGRQHMLWGVIGIFFMIAVYGILNFAANVVGAPRPY</sequence>
<evidence type="ECO:0000313" key="2">
    <source>
        <dbReference type="EMBL" id="KKT81819.1"/>
    </source>
</evidence>
<dbReference type="AlphaFoldDB" id="A0A0G1NC87"/>
<proteinExistence type="predicted"/>
<evidence type="ECO:0000256" key="1">
    <source>
        <dbReference type="SAM" id="Phobius"/>
    </source>
</evidence>
<name>A0A0G1NC87_9BACT</name>
<organism evidence="2 3">
    <name type="scientific">Candidatus Azambacteria bacterium GW2011_GWA1_44_9</name>
    <dbReference type="NCBI Taxonomy" id="1618610"/>
    <lineage>
        <taxon>Bacteria</taxon>
        <taxon>Candidatus Azamiibacteriota</taxon>
    </lineage>
</organism>
<dbReference type="InterPro" id="IPR043993">
    <property type="entry name" value="T4SS_pilin"/>
</dbReference>
<comment type="caution">
    <text evidence="2">The sequence shown here is derived from an EMBL/GenBank/DDBJ whole genome shotgun (WGS) entry which is preliminary data.</text>
</comment>
<feature type="transmembrane region" description="Helical" evidence="1">
    <location>
        <begin position="12"/>
        <end position="32"/>
    </location>
</feature>
<gene>
    <name evidence="2" type="ORF">UW78_C0005G0038</name>
</gene>
<dbReference type="Proteomes" id="UP000034595">
    <property type="component" value="Unassembled WGS sequence"/>
</dbReference>
<keyword evidence="1" id="KW-0812">Transmembrane</keyword>
<keyword evidence="1" id="KW-1133">Transmembrane helix</keyword>
<feature type="transmembrane region" description="Helical" evidence="1">
    <location>
        <begin position="52"/>
        <end position="75"/>
    </location>
</feature>
<keyword evidence="1" id="KW-0472">Membrane</keyword>
<protein>
    <submittedName>
        <fullName evidence="2">Uncharacterized protein</fullName>
    </submittedName>
</protein>
<dbReference type="Pfam" id="PF18895">
    <property type="entry name" value="T4SS_pilin"/>
    <property type="match status" value="1"/>
</dbReference>
<reference evidence="2 3" key="1">
    <citation type="journal article" date="2015" name="Nature">
        <title>rRNA introns, odd ribosomes, and small enigmatic genomes across a large radiation of phyla.</title>
        <authorList>
            <person name="Brown C.T."/>
            <person name="Hug L.A."/>
            <person name="Thomas B.C."/>
            <person name="Sharon I."/>
            <person name="Castelle C.J."/>
            <person name="Singh A."/>
            <person name="Wilkins M.J."/>
            <person name="Williams K.H."/>
            <person name="Banfield J.F."/>
        </authorList>
    </citation>
    <scope>NUCLEOTIDE SEQUENCE [LARGE SCALE GENOMIC DNA]</scope>
</reference>
<evidence type="ECO:0000313" key="3">
    <source>
        <dbReference type="Proteomes" id="UP000034595"/>
    </source>
</evidence>
<dbReference type="EMBL" id="LCJQ01000005">
    <property type="protein sequence ID" value="KKT81819.1"/>
    <property type="molecule type" value="Genomic_DNA"/>
</dbReference>
<accession>A0A0G1NC87</accession>